<evidence type="ECO:0000256" key="1">
    <source>
        <dbReference type="SAM" id="Coils"/>
    </source>
</evidence>
<keyword evidence="1" id="KW-0175">Coiled coil</keyword>
<dbReference type="AlphaFoldDB" id="A0A1X2GWX5"/>
<dbReference type="OrthoDB" id="2290469at2759"/>
<comment type="caution">
    <text evidence="2">The sequence shown here is derived from an EMBL/GenBank/DDBJ whole genome shotgun (WGS) entry which is preliminary data.</text>
</comment>
<feature type="coiled-coil region" evidence="1">
    <location>
        <begin position="121"/>
        <end position="148"/>
    </location>
</feature>
<dbReference type="Proteomes" id="UP000242146">
    <property type="component" value="Unassembled WGS sequence"/>
</dbReference>
<keyword evidence="3" id="KW-1185">Reference proteome</keyword>
<protein>
    <submittedName>
        <fullName evidence="2">Uncharacterized protein</fullName>
    </submittedName>
</protein>
<organism evidence="2 3">
    <name type="scientific">Hesseltinella vesiculosa</name>
    <dbReference type="NCBI Taxonomy" id="101127"/>
    <lineage>
        <taxon>Eukaryota</taxon>
        <taxon>Fungi</taxon>
        <taxon>Fungi incertae sedis</taxon>
        <taxon>Mucoromycota</taxon>
        <taxon>Mucoromycotina</taxon>
        <taxon>Mucoromycetes</taxon>
        <taxon>Mucorales</taxon>
        <taxon>Cunninghamellaceae</taxon>
        <taxon>Hesseltinella</taxon>
    </lineage>
</organism>
<accession>A0A1X2GWX5</accession>
<evidence type="ECO:0000313" key="2">
    <source>
        <dbReference type="EMBL" id="ORX62591.1"/>
    </source>
</evidence>
<name>A0A1X2GWX5_9FUNG</name>
<sequence>MTEPTSYPGSFAYYQQPNEQIPGATLKYTHPQQIDYNGAFVTTTSGTPLIGSSTITCALPMGPSTDTYTFSEREYPAVHEEDVQYPESIMNPGANQEAYILQLQQDLQESRTAQAQYYARIKQMMALIEKQTAHIKELQQQVVSLRSQHNSSK</sequence>
<dbReference type="EMBL" id="MCGT01000001">
    <property type="protein sequence ID" value="ORX62591.1"/>
    <property type="molecule type" value="Genomic_DNA"/>
</dbReference>
<gene>
    <name evidence="2" type="ORF">DM01DRAFT_1379257</name>
</gene>
<proteinExistence type="predicted"/>
<reference evidence="2 3" key="1">
    <citation type="submission" date="2016-07" db="EMBL/GenBank/DDBJ databases">
        <title>Pervasive Adenine N6-methylation of Active Genes in Fungi.</title>
        <authorList>
            <consortium name="DOE Joint Genome Institute"/>
            <person name="Mondo S.J."/>
            <person name="Dannebaum R.O."/>
            <person name="Kuo R.C."/>
            <person name="Labutti K."/>
            <person name="Haridas S."/>
            <person name="Kuo A."/>
            <person name="Salamov A."/>
            <person name="Ahrendt S.R."/>
            <person name="Lipzen A."/>
            <person name="Sullivan W."/>
            <person name="Andreopoulos W.B."/>
            <person name="Clum A."/>
            <person name="Lindquist E."/>
            <person name="Daum C."/>
            <person name="Ramamoorthy G.K."/>
            <person name="Gryganskyi A."/>
            <person name="Culley D."/>
            <person name="Magnuson J.K."/>
            <person name="James T.Y."/>
            <person name="O'Malley M.A."/>
            <person name="Stajich J.E."/>
            <person name="Spatafora J.W."/>
            <person name="Visel A."/>
            <person name="Grigoriev I.V."/>
        </authorList>
    </citation>
    <scope>NUCLEOTIDE SEQUENCE [LARGE SCALE GENOMIC DNA]</scope>
    <source>
        <strain evidence="2 3">NRRL 3301</strain>
    </source>
</reference>
<evidence type="ECO:0000313" key="3">
    <source>
        <dbReference type="Proteomes" id="UP000242146"/>
    </source>
</evidence>